<evidence type="ECO:0000256" key="8">
    <source>
        <dbReference type="ARBA" id="ARBA00048366"/>
    </source>
</evidence>
<dbReference type="InterPro" id="IPR017945">
    <property type="entry name" value="DHBP_synth_RibB-like_a/b_dom"/>
</dbReference>
<dbReference type="InterPro" id="IPR006070">
    <property type="entry name" value="Sua5-like_dom"/>
</dbReference>
<evidence type="ECO:0000256" key="6">
    <source>
        <dbReference type="ARBA" id="ARBA00022741"/>
    </source>
</evidence>
<comment type="similarity">
    <text evidence="9">Belongs to the SUA5 family. TsaC subfamily.</text>
</comment>
<dbReference type="PANTHER" id="PTHR17490:SF18">
    <property type="entry name" value="THREONYLCARBAMOYL-AMP SYNTHASE"/>
    <property type="match status" value="1"/>
</dbReference>
<name>A0ABM9I0E7_9GAMM</name>
<evidence type="ECO:0000256" key="5">
    <source>
        <dbReference type="ARBA" id="ARBA00022695"/>
    </source>
</evidence>
<dbReference type="RefSeq" id="WP_026610180.1">
    <property type="nucleotide sequence ID" value="NZ_OX458333.1"/>
</dbReference>
<keyword evidence="5 9" id="KW-0548">Nucleotidyltransferase</keyword>
<dbReference type="InterPro" id="IPR023535">
    <property type="entry name" value="TC-AMP_synthase"/>
</dbReference>
<evidence type="ECO:0000259" key="10">
    <source>
        <dbReference type="PROSITE" id="PS51163"/>
    </source>
</evidence>
<evidence type="ECO:0000256" key="2">
    <source>
        <dbReference type="ARBA" id="ARBA00022490"/>
    </source>
</evidence>
<gene>
    <name evidence="9 11" type="primary">tsaC</name>
    <name evidence="11" type="ORF">MSZNOR_1723</name>
</gene>
<keyword evidence="7 9" id="KW-0067">ATP-binding</keyword>
<evidence type="ECO:0000256" key="3">
    <source>
        <dbReference type="ARBA" id="ARBA00022679"/>
    </source>
</evidence>
<keyword evidence="6 9" id="KW-0547">Nucleotide-binding</keyword>
<dbReference type="HAMAP" id="MF_01852">
    <property type="entry name" value="TsaC"/>
    <property type="match status" value="1"/>
</dbReference>
<keyword evidence="2 9" id="KW-0963">Cytoplasm</keyword>
<keyword evidence="12" id="KW-1185">Reference proteome</keyword>
<accession>A0ABM9I0E7</accession>
<protein>
    <recommendedName>
        <fullName evidence="9">Threonylcarbamoyl-AMP synthase</fullName>
        <shortName evidence="9">TC-AMP synthase</shortName>
        <ecNumber evidence="9">2.7.7.87</ecNumber>
    </recommendedName>
    <alternativeName>
        <fullName evidence="9">L-threonylcarbamoyladenylate synthase</fullName>
    </alternativeName>
    <alternativeName>
        <fullName evidence="9">t(6)A37 threonylcarbamoyladenosine biosynthesis protein TsaC</fullName>
    </alternativeName>
    <alternativeName>
        <fullName evidence="9">tRNA threonylcarbamoyladenosine biosynthesis protein TsaC</fullName>
    </alternativeName>
</protein>
<organism evidence="11 12">
    <name type="scientific">Methylocaldum szegediense</name>
    <dbReference type="NCBI Taxonomy" id="73780"/>
    <lineage>
        <taxon>Bacteria</taxon>
        <taxon>Pseudomonadati</taxon>
        <taxon>Pseudomonadota</taxon>
        <taxon>Gammaproteobacteria</taxon>
        <taxon>Methylococcales</taxon>
        <taxon>Methylococcaceae</taxon>
        <taxon>Methylocaldum</taxon>
    </lineage>
</organism>
<dbReference type="EC" id="2.7.7.87" evidence="9"/>
<evidence type="ECO:0000256" key="1">
    <source>
        <dbReference type="ARBA" id="ARBA00004496"/>
    </source>
</evidence>
<keyword evidence="4 9" id="KW-0819">tRNA processing</keyword>
<dbReference type="EMBL" id="OX458333">
    <property type="protein sequence ID" value="CAI8808158.1"/>
    <property type="molecule type" value="Genomic_DNA"/>
</dbReference>
<dbReference type="GO" id="GO:0061710">
    <property type="term" value="F:L-threonylcarbamoyladenylate synthase"/>
    <property type="evidence" value="ECO:0007669"/>
    <property type="project" value="UniProtKB-EC"/>
</dbReference>
<dbReference type="PROSITE" id="PS51163">
    <property type="entry name" value="YRDC"/>
    <property type="match status" value="1"/>
</dbReference>
<dbReference type="PANTHER" id="PTHR17490">
    <property type="entry name" value="SUA5"/>
    <property type="match status" value="1"/>
</dbReference>
<evidence type="ECO:0000313" key="12">
    <source>
        <dbReference type="Proteomes" id="UP001162030"/>
    </source>
</evidence>
<dbReference type="SUPFAM" id="SSF55821">
    <property type="entry name" value="YrdC/RibB"/>
    <property type="match status" value="1"/>
</dbReference>
<dbReference type="Gene3D" id="3.90.870.10">
    <property type="entry name" value="DHBP synthase"/>
    <property type="match status" value="1"/>
</dbReference>
<comment type="function">
    <text evidence="9">Required for the formation of a threonylcarbamoyl group on adenosine at position 37 (t(6)A37) in tRNAs that read codons beginning with adenine. Catalyzes the conversion of L-threonine, HCO(3)(-)/CO(2) and ATP to give threonylcarbamoyl-AMP (TC-AMP) as the acyladenylate intermediate, with the release of diphosphate.</text>
</comment>
<evidence type="ECO:0000313" key="11">
    <source>
        <dbReference type="EMBL" id="CAI8808158.1"/>
    </source>
</evidence>
<evidence type="ECO:0000256" key="4">
    <source>
        <dbReference type="ARBA" id="ARBA00022694"/>
    </source>
</evidence>
<sequence length="184" mass="19937">MPSRFRLRLAATHLRRGGIVAYPTEGVYGLGCNPLDREAVLRLLALKERPTTKGLILIAAEFDQIESYLDIPNDAMQSRILATWPGPVTWIVPAAGWVPKWLRGEHASLAVRVTAHRDAAALCRAFGGPIVSTSANKSGRPPARTPTAVRRYFSTDQVLVVPGRLGGLGGPTMIYDASTGVRIR</sequence>
<feature type="domain" description="YrdC-like" evidence="10">
    <location>
        <begin position="4"/>
        <end position="184"/>
    </location>
</feature>
<reference evidence="11 12" key="1">
    <citation type="submission" date="2023-03" db="EMBL/GenBank/DDBJ databases">
        <authorList>
            <person name="Pearce D."/>
        </authorList>
    </citation>
    <scope>NUCLEOTIDE SEQUENCE [LARGE SCALE GENOMIC DNA]</scope>
    <source>
        <strain evidence="11">Msz</strain>
    </source>
</reference>
<evidence type="ECO:0000256" key="7">
    <source>
        <dbReference type="ARBA" id="ARBA00022840"/>
    </source>
</evidence>
<evidence type="ECO:0000256" key="9">
    <source>
        <dbReference type="HAMAP-Rule" id="MF_01852"/>
    </source>
</evidence>
<dbReference type="Proteomes" id="UP001162030">
    <property type="component" value="Chromosome"/>
</dbReference>
<dbReference type="Pfam" id="PF01300">
    <property type="entry name" value="Sua5_yciO_yrdC"/>
    <property type="match status" value="1"/>
</dbReference>
<dbReference type="InterPro" id="IPR050156">
    <property type="entry name" value="TC-AMP_synthase_SUA5"/>
</dbReference>
<comment type="subcellular location">
    <subcellularLocation>
        <location evidence="1 9">Cytoplasm</location>
    </subcellularLocation>
</comment>
<comment type="catalytic activity">
    <reaction evidence="8 9">
        <text>L-threonine + hydrogencarbonate + ATP = L-threonylcarbamoyladenylate + diphosphate + H2O</text>
        <dbReference type="Rhea" id="RHEA:36407"/>
        <dbReference type="ChEBI" id="CHEBI:15377"/>
        <dbReference type="ChEBI" id="CHEBI:17544"/>
        <dbReference type="ChEBI" id="CHEBI:30616"/>
        <dbReference type="ChEBI" id="CHEBI:33019"/>
        <dbReference type="ChEBI" id="CHEBI:57926"/>
        <dbReference type="ChEBI" id="CHEBI:73682"/>
        <dbReference type="EC" id="2.7.7.87"/>
    </reaction>
</comment>
<proteinExistence type="inferred from homology"/>
<keyword evidence="3 9" id="KW-0808">Transferase</keyword>